<feature type="compositionally biased region" description="Low complexity" evidence="2">
    <location>
        <begin position="419"/>
        <end position="432"/>
    </location>
</feature>
<dbReference type="InterPro" id="IPR036265">
    <property type="entry name" value="HIT-like_sf"/>
</dbReference>
<dbReference type="AlphaFoldDB" id="A0A2S5B669"/>
<evidence type="ECO:0000259" key="4">
    <source>
        <dbReference type="Pfam" id="PF04677"/>
    </source>
</evidence>
<dbReference type="Gene3D" id="3.30.428.10">
    <property type="entry name" value="HIT-like"/>
    <property type="match status" value="1"/>
</dbReference>
<evidence type="ECO:0008006" key="7">
    <source>
        <dbReference type="Google" id="ProtNLM"/>
    </source>
</evidence>
<feature type="compositionally biased region" description="Polar residues" evidence="2">
    <location>
        <begin position="369"/>
        <end position="390"/>
    </location>
</feature>
<dbReference type="InterPro" id="IPR006767">
    <property type="entry name" value="Cwf19-like_C_dom-2"/>
</dbReference>
<comment type="caution">
    <text evidence="5">The sequence shown here is derived from an EMBL/GenBank/DDBJ whole genome shotgun (WGS) entry which is preliminary data.</text>
</comment>
<dbReference type="GO" id="GO:0071014">
    <property type="term" value="C:post-mRNA release spliceosomal complex"/>
    <property type="evidence" value="ECO:0007669"/>
    <property type="project" value="TreeGrafter"/>
</dbReference>
<evidence type="ECO:0000256" key="2">
    <source>
        <dbReference type="SAM" id="MobiDB-lite"/>
    </source>
</evidence>
<dbReference type="PANTHER" id="PTHR12072">
    <property type="entry name" value="CWF19, CELL CYCLE CONTROL PROTEIN"/>
    <property type="match status" value="1"/>
</dbReference>
<dbReference type="Pfam" id="PF04677">
    <property type="entry name" value="CwfJ_C_1"/>
    <property type="match status" value="1"/>
</dbReference>
<feature type="compositionally biased region" description="Polar residues" evidence="2">
    <location>
        <begin position="404"/>
        <end position="414"/>
    </location>
</feature>
<dbReference type="Proteomes" id="UP000237144">
    <property type="component" value="Unassembled WGS sequence"/>
</dbReference>
<feature type="domain" description="Cwf19-like protein C-terminal" evidence="3">
    <location>
        <begin position="762"/>
        <end position="881"/>
    </location>
</feature>
<dbReference type="Pfam" id="PF04676">
    <property type="entry name" value="CwfJ_C_2"/>
    <property type="match status" value="1"/>
</dbReference>
<feature type="region of interest" description="Disordered" evidence="2">
    <location>
        <begin position="475"/>
        <end position="496"/>
    </location>
</feature>
<dbReference type="GO" id="GO:0000398">
    <property type="term" value="P:mRNA splicing, via spliceosome"/>
    <property type="evidence" value="ECO:0007669"/>
    <property type="project" value="TreeGrafter"/>
</dbReference>
<dbReference type="InterPro" id="IPR040194">
    <property type="entry name" value="Cwf19-like"/>
</dbReference>
<accession>A0A2S5B669</accession>
<feature type="compositionally biased region" description="Low complexity" evidence="2">
    <location>
        <begin position="60"/>
        <end position="71"/>
    </location>
</feature>
<name>A0A2S5B669_9BASI</name>
<feature type="region of interest" description="Disordered" evidence="2">
    <location>
        <begin position="1"/>
        <end position="439"/>
    </location>
</feature>
<feature type="compositionally biased region" description="Basic and acidic residues" evidence="2">
    <location>
        <begin position="42"/>
        <end position="57"/>
    </location>
</feature>
<proteinExistence type="inferred from homology"/>
<feature type="compositionally biased region" description="Basic and acidic residues" evidence="2">
    <location>
        <begin position="811"/>
        <end position="822"/>
    </location>
</feature>
<feature type="compositionally biased region" description="Polar residues" evidence="2">
    <location>
        <begin position="121"/>
        <end position="133"/>
    </location>
</feature>
<feature type="compositionally biased region" description="Basic and acidic residues" evidence="2">
    <location>
        <begin position="186"/>
        <end position="199"/>
    </location>
</feature>
<dbReference type="OrthoDB" id="2113965at2759"/>
<feature type="compositionally biased region" description="Low complexity" evidence="2">
    <location>
        <begin position="217"/>
        <end position="253"/>
    </location>
</feature>
<comment type="similarity">
    <text evidence="1">Belongs to the CWF19 family.</text>
</comment>
<feature type="compositionally biased region" description="Basic and acidic residues" evidence="2">
    <location>
        <begin position="1"/>
        <end position="12"/>
    </location>
</feature>
<feature type="compositionally biased region" description="Polar residues" evidence="2">
    <location>
        <begin position="316"/>
        <end position="326"/>
    </location>
</feature>
<sequence length="900" mass="99051">MGSHSRSDDRDSSRHKHSRDRTRDEADEQGSSNKKHRSSSHRSSDHRRDRDEDDNRKHSSSSSTRYGSSRKSGSKSKSKRDDDVSNSRDRADHAAEEEDEWVEKDSSTTTQPERAPVDSVGTFSVGSMPTSTAGLRRMEPTDLTDGYGQGDVGGSNERGGGLFGGIAPSGNGTADEAADFFGSFGTERRRKEPKEKVDPADTMGQSSRELNKAYWQGAPPANAASTSSAAATAAAGSSTPKSGSPAPGSSGSAWRMTKLKRTYEAAEEEGRSIEDVARERYGSLEAFEEAREERRVLDERGDRRKSRRESGYGAGSTPSGARTPTGMTADGGGRTFVFTDMDASGDRPTPTSRQSFRRPGETPPAMPLRTTSSSSSVAGGPGTASNSRPSTPIPSVFTPPIARRTTSALSQSTVLVPDPTSTGPAAAGPSSSKPVLSQSELNKLQARVLKAKLMESDDAAALEAEYELERKRSLEAGPAVAEHEGMEQSIGGNQKLGQGVQVLPTLDGRGRMYDVGVGTSVADQYEAERAAKGKRARKEPKFETRDPKTGEMIRQNADDDELTLDDLVRQERFSGGMNDQRALDTEVANRIATDARYSTDLDYIDDNAEKFARKKMKSEALKRAFAVGDYARTKKALDSCTMCYSDEGEPPKVPVVALGTRTYLALMENEELVPGHCRIVPVQHYLSCLEIDEEEGWDEIKNFMKTLMQMFANEDKGVVFFETIVSHKYQKHSYIEAVPVPFDLFDQLPIYFSEAIQTSEGEWSQHKKLISFSPSRPFRRALVPNLPYFAVQFDYKGEKGYGHIIEGVDDAPDRDLDGEESKGQLGDKGGGEFTRFFAHEIIGNLMSLEPRKWRKPRRIDRRENAARISDFRKKYDRYDWTKMLAQSGKQEDTEAGPSRF</sequence>
<feature type="compositionally biased region" description="Basic and acidic residues" evidence="2">
    <location>
        <begin position="261"/>
        <end position="302"/>
    </location>
</feature>
<evidence type="ECO:0000256" key="1">
    <source>
        <dbReference type="ARBA" id="ARBA00006795"/>
    </source>
</evidence>
<keyword evidence="6" id="KW-1185">Reference proteome</keyword>
<evidence type="ECO:0000313" key="6">
    <source>
        <dbReference type="Proteomes" id="UP000237144"/>
    </source>
</evidence>
<organism evidence="5 6">
    <name type="scientific">Rhodotorula taiwanensis</name>
    <dbReference type="NCBI Taxonomy" id="741276"/>
    <lineage>
        <taxon>Eukaryota</taxon>
        <taxon>Fungi</taxon>
        <taxon>Dikarya</taxon>
        <taxon>Basidiomycota</taxon>
        <taxon>Pucciniomycotina</taxon>
        <taxon>Microbotryomycetes</taxon>
        <taxon>Sporidiobolales</taxon>
        <taxon>Sporidiobolaceae</taxon>
        <taxon>Rhodotorula</taxon>
    </lineage>
</organism>
<feature type="region of interest" description="Disordered" evidence="2">
    <location>
        <begin position="810"/>
        <end position="829"/>
    </location>
</feature>
<feature type="compositionally biased region" description="Basic and acidic residues" evidence="2">
    <location>
        <begin position="79"/>
        <end position="94"/>
    </location>
</feature>
<protein>
    <recommendedName>
        <fullName evidence="7">Cwf19-like C-terminal domain-containing protein</fullName>
    </recommendedName>
</protein>
<gene>
    <name evidence="5" type="ORF">BMF94_4741</name>
</gene>
<evidence type="ECO:0000259" key="3">
    <source>
        <dbReference type="Pfam" id="PF04676"/>
    </source>
</evidence>
<dbReference type="PANTHER" id="PTHR12072:SF5">
    <property type="entry name" value="CWF19-LIKE PROTEIN 2"/>
    <property type="match status" value="1"/>
</dbReference>
<dbReference type="EMBL" id="PJQD01000055">
    <property type="protein sequence ID" value="POY72235.1"/>
    <property type="molecule type" value="Genomic_DNA"/>
</dbReference>
<dbReference type="InterPro" id="IPR006768">
    <property type="entry name" value="Cwf19-like_C_dom-1"/>
</dbReference>
<dbReference type="SUPFAM" id="SSF54197">
    <property type="entry name" value="HIT-like"/>
    <property type="match status" value="1"/>
</dbReference>
<feature type="domain" description="Cwf19-like C-terminal" evidence="4">
    <location>
        <begin position="631"/>
        <end position="753"/>
    </location>
</feature>
<evidence type="ECO:0000313" key="5">
    <source>
        <dbReference type="EMBL" id="POY72235.1"/>
    </source>
</evidence>
<feature type="compositionally biased region" description="Gly residues" evidence="2">
    <location>
        <begin position="147"/>
        <end position="164"/>
    </location>
</feature>
<reference evidence="5 6" key="1">
    <citation type="journal article" date="2018" name="Front. Microbiol.">
        <title>Prospects for Fungal Bioremediation of Acidic Radioactive Waste Sites: Characterization and Genome Sequence of Rhodotorula taiwanensis MD1149.</title>
        <authorList>
            <person name="Tkavc R."/>
            <person name="Matrosova V.Y."/>
            <person name="Grichenko O.E."/>
            <person name="Gostincar C."/>
            <person name="Volpe R.P."/>
            <person name="Klimenkova P."/>
            <person name="Gaidamakova E.K."/>
            <person name="Zhou C.E."/>
            <person name="Stewart B.J."/>
            <person name="Lyman M.G."/>
            <person name="Malfatti S.A."/>
            <person name="Rubinfeld B."/>
            <person name="Courtot M."/>
            <person name="Singh J."/>
            <person name="Dalgard C.L."/>
            <person name="Hamilton T."/>
            <person name="Frey K.G."/>
            <person name="Gunde-Cimerman N."/>
            <person name="Dugan L."/>
            <person name="Daly M.J."/>
        </authorList>
    </citation>
    <scope>NUCLEOTIDE SEQUENCE [LARGE SCALE GENOMIC DNA]</scope>
    <source>
        <strain evidence="5 6">MD1149</strain>
    </source>
</reference>
<dbReference type="STRING" id="741276.A0A2S5B669"/>